<dbReference type="PANTHER" id="PTHR13593:SF140">
    <property type="entry name" value="PLC-LIKE PHOSPHODIESTERASE"/>
    <property type="match status" value="1"/>
</dbReference>
<accession>A0A085VK87</accession>
<dbReference type="GO" id="GO:0006629">
    <property type="term" value="P:lipid metabolic process"/>
    <property type="evidence" value="ECO:0007669"/>
    <property type="project" value="InterPro"/>
</dbReference>
<dbReference type="PANTHER" id="PTHR13593">
    <property type="match status" value="1"/>
</dbReference>
<reference evidence="1 2" key="1">
    <citation type="submission" date="2014-07" db="EMBL/GenBank/DDBJ databases">
        <title>Draft Genome Sequences of Environmental Pseudomonas syringae strains.</title>
        <authorList>
            <person name="Baltrus D.A."/>
            <person name="Berge O."/>
            <person name="Morris C."/>
        </authorList>
    </citation>
    <scope>NUCLEOTIDE SEQUENCE [LARGE SCALE GENOMIC DNA]</scope>
    <source>
        <strain evidence="1 2">GAW0119</strain>
    </source>
</reference>
<dbReference type="InterPro" id="IPR051057">
    <property type="entry name" value="PI-PLC_domain"/>
</dbReference>
<gene>
    <name evidence="1" type="ORF">IV01_10915</name>
</gene>
<keyword evidence="2" id="KW-1185">Reference proteome</keyword>
<dbReference type="PATRIC" id="fig|317.175.peg.2271"/>
<sequence>MKKQYWIVIALVVVLGIVLALTLDVAVGKNTPQALGEEIHAGTFEEPRLISEPAWQGAVFLDTDVQPNAFYIAAFDSEPEVPNPVFPQTPQSSQSWTYAGQHSGLGPDLKPFTEPTRVDALHLAQINGKKALLRSKINGLPSAETPYPTTSESNDHWAFIGVFEKSGTETEMKNYGDLVWPGVFMRYEPNQSVYIALRTGNPVVDAWPEPDSKEGADYWKFAGTDSAIDPQLPKPWSARSVQIGSVYHQPVNVMGNYYWGSKFVGFPALMGAEFPHSAQTSSSWTYLGRHLGSSLDPKTFGEPYSGNNLYNFYRARIQGKWVVATPLQYQGAPSPETPFPTELENNAFWRLAVISVHAGTWQNPKTQEDTYTWAGQIHAHPQENGQALFRSLVSYSADVGGWHYEDAEKWQPLGISLHAGTVADPKGQDELTWPGAVHATTIDEQVTYFRSLEEGVPAEHDWPLPTTATSNEHWQLIPEVPALGTFEEPRRFDDYSQAGSVYLDTFANGQHNYYISRIEGYPADDIDSFATIGRQGDPNWEFAGRHSGLMTDLKPFDDITRVGAFHEADITGQRALLRSRIDGWPSPATPYPVSLASTEHWEFIGVFKHDGTAGDYKGKDEVTWPGALHLDEAQQLVFAAKQAGEPGPEGWLYPVGEESNDQWDFVMSMAANSGTVEAPRERNMPSIPGAIFADQRGLLRQKLYRSKFSGYAKDVGAVYPSEGESNEFYDYLGDHAGTFSDPKPFTEPTWQGAVHQTTIDGQLAFLKAKFDGAPSVEKTPYPETLASNEYWDFEFTTEQAGTYVEPKSMSGNTWPGAIHQYADMGKTRLYAAQKFGNPQAEGWPTPNDPSGVYWKFVGNVRHKGTFADPKELDEVTGIGLIHTTTIEGEVVYFRSLVNGEPAENGWAYPETATSNQYWEYLGRNLRQGTWDDPKVANDFTWPGQMHAVQIGDKRVYLQAKMDGLPAEHDWPYPESADNAFWSIAGESRHSGSFHNPKDQQEVTWVGAVHMRQDGERRMYYRSKVAGNLVAIGNSYPLPEGESNNLGWDYIGANSAAGILSDPHIGSVLTWPGNVHKTTEGRAYYYLALFTGIADANHPFPAFGGNSNESWKYVGTSQFPGTVLQPKIASEITWPGAIHRFERDGKANYVRSKFNGIPPESGWEYPAHGNEQWEYPDMGLLAGTWNEPKNLTDATWPGAIHVLKSYVWVDSWVLRRSFYRAKFWGKGIQQVAGYLNPDYFDPLGFSVYQGTLDSPKYFDQPTWLGAIHMDRVTRFLFEAKKAGEMGIDVGEHPNTPTDTDSWHFLGVNMNTGTYEDPKNWNEYTWPGRIHNYDIGRTILYFSPKMTGTPSEQDPPWGYPTDESSNEWWAYEGRTEHAGTYAEPHELNEVTWKGAIHQVKLPDRIRYYKAKFAGNGQQLGYDYPDGEISDRNWEYTSTGLHAGTVEDPKDYGREPVWPGAIVVNTRALVGRYYYAAHNDGIPVANNWPLPTGEASNADWGYFGVSKHAGTKDDPKTSDEVTWPGALNLYDQSSLGLRVLFSPTQALIPEQNEGWQFPNTLESNDKWIYSGFTHTNGTFDNPKSWNHVTDIGLIHSTTLYHQVMYFAAKFQGQADPPGRPTNVPVKSFPGGSFDNEWWRYMRRGDGTVKVPNSWDDYSMVGDVNAYFVSGKRLLFKAKKEGRPSDYNWYYPGDEKDNNYWQYYATHRGTYDDPKEWPEFTEVGDIHRYQYGDNTLFFKAKKEGYPASLGFYPTAPNQDTDAWAYAGLHAGTRQDPKGVGEPTWPGAIHWDRQQNRHFESRSTGVSSNYPPGEGDTGTWEFIDTGRYAASGINDFSKPFDEYTWVTAHNAYLDSLTGHLNRGVRGLMLDVHYDYAVNNPKVRMCHAQDNYCSSSNPLLTSGLLEVLAYLKRDRNAVISLLFESTVTRDAMQGVLNELPELARYVYNQEDRKGADKNTWATLQEMIDTNKRLVIFSDGDLPASYDVGGVKVDIMGANDMQVENGYNLGDSALSHNWECKSRYNDLPLSLRKVRGTFNRPFVLNQFHSFGSSTAHAGDKDNNLTWLQRRVERYCGEPSGWRKPNYLAIDFNQVGDAFPYAAALTQGGFYSYESNNAHRDWDTVCVLPASQSSPGEVVSYDLRLKSHGCEEDEIRSMELDGISAGTRIELYDSPSADRQDDFTIIDVKQSVPLGQRVRLNTLGGSSEENFWYRKRSIRDNYNGLDGKISRIRVLTSPPAGDFSDAYVTFYQEVNAQQDIICTVDFTRQDVRAKRNGYGCDNDQIDSAVIGKAKAGAYFAVAGHPDGYYREGLAEVRVKKDILMPVIVRDFEHQLENEFFEIRRCRGDDRLEGKISFMEFYPDGREFVCPR</sequence>
<dbReference type="Proteomes" id="UP000028631">
    <property type="component" value="Unassembled WGS sequence"/>
</dbReference>
<dbReference type="InterPro" id="IPR017946">
    <property type="entry name" value="PLC-like_Pdiesterase_TIM-brl"/>
</dbReference>
<comment type="caution">
    <text evidence="1">The sequence shown here is derived from an EMBL/GenBank/DDBJ whole genome shotgun (WGS) entry which is preliminary data.</text>
</comment>
<dbReference type="RefSeq" id="WP_032628159.1">
    <property type="nucleotide sequence ID" value="NZ_JPQU01000031.1"/>
</dbReference>
<dbReference type="GO" id="GO:0008081">
    <property type="term" value="F:phosphoric diester hydrolase activity"/>
    <property type="evidence" value="ECO:0007669"/>
    <property type="project" value="InterPro"/>
</dbReference>
<dbReference type="Gene3D" id="3.20.20.190">
    <property type="entry name" value="Phosphatidylinositol (PI) phosphodiesterase"/>
    <property type="match status" value="1"/>
</dbReference>
<organism evidence="1 2">
    <name type="scientific">Pseudomonas syringae</name>
    <dbReference type="NCBI Taxonomy" id="317"/>
    <lineage>
        <taxon>Bacteria</taxon>
        <taxon>Pseudomonadati</taxon>
        <taxon>Pseudomonadota</taxon>
        <taxon>Gammaproteobacteria</taxon>
        <taxon>Pseudomonadales</taxon>
        <taxon>Pseudomonadaceae</taxon>
        <taxon>Pseudomonas</taxon>
    </lineage>
</organism>
<name>A0A085VK87_PSESX</name>
<evidence type="ECO:0000313" key="1">
    <source>
        <dbReference type="EMBL" id="KFE55850.1"/>
    </source>
</evidence>
<dbReference type="EMBL" id="JPQU01000031">
    <property type="protein sequence ID" value="KFE55850.1"/>
    <property type="molecule type" value="Genomic_DNA"/>
</dbReference>
<dbReference type="Gene3D" id="3.30.160.280">
    <property type="match status" value="1"/>
</dbReference>
<evidence type="ECO:0008006" key="3">
    <source>
        <dbReference type="Google" id="ProtNLM"/>
    </source>
</evidence>
<dbReference type="Pfam" id="PF26178">
    <property type="entry name" value="PI-PLC_cat"/>
    <property type="match status" value="1"/>
</dbReference>
<proteinExistence type="predicted"/>
<protein>
    <recommendedName>
        <fullName evidence="3">PI-PLC X phosphodiestherase-like domain protein</fullName>
    </recommendedName>
</protein>
<dbReference type="SUPFAM" id="SSF51695">
    <property type="entry name" value="PLC-like phosphodiesterases"/>
    <property type="match status" value="1"/>
</dbReference>
<evidence type="ECO:0000313" key="2">
    <source>
        <dbReference type="Proteomes" id="UP000028631"/>
    </source>
</evidence>